<feature type="region of interest" description="Disordered" evidence="1">
    <location>
        <begin position="273"/>
        <end position="327"/>
    </location>
</feature>
<feature type="domain" description="YTH" evidence="2">
    <location>
        <begin position="410"/>
        <end position="544"/>
    </location>
</feature>
<dbReference type="InterPro" id="IPR045168">
    <property type="entry name" value="YTH_prot"/>
</dbReference>
<keyword evidence="4" id="KW-1185">Reference proteome</keyword>
<name>A0ABR2W9K8_9FUNG</name>
<evidence type="ECO:0000313" key="3">
    <source>
        <dbReference type="EMBL" id="KAK9727885.1"/>
    </source>
</evidence>
<dbReference type="Pfam" id="PF04146">
    <property type="entry name" value="YTH"/>
    <property type="match status" value="1"/>
</dbReference>
<dbReference type="Gene3D" id="3.10.590.10">
    <property type="entry name" value="ph1033 like domains"/>
    <property type="match status" value="1"/>
</dbReference>
<dbReference type="EMBL" id="JASJQH010006908">
    <property type="protein sequence ID" value="KAK9727885.1"/>
    <property type="molecule type" value="Genomic_DNA"/>
</dbReference>
<feature type="compositionally biased region" description="Polar residues" evidence="1">
    <location>
        <begin position="587"/>
        <end position="602"/>
    </location>
</feature>
<feature type="region of interest" description="Disordered" evidence="1">
    <location>
        <begin position="65"/>
        <end position="103"/>
    </location>
</feature>
<feature type="compositionally biased region" description="Polar residues" evidence="1">
    <location>
        <begin position="1"/>
        <end position="36"/>
    </location>
</feature>
<dbReference type="InterPro" id="IPR007275">
    <property type="entry name" value="YTH_domain"/>
</dbReference>
<sequence length="602" mass="68277">MNHSFFQSETSPRNFDSYLRQTQPNKPRNTGPTSGNFPPGFDPPEDVYTSSSSNVYLDTKGLYSTEASDSRNRGDLRGFNSSANRSNYYEPRNAQKNFAPRNPYYTADSQLTFNPTLPKRDLVYDESARAEVSLLPSNLLENQARSQPPTELSNGQRFSYPRNEYHNATSADNNSRYGNNSVGDHFSRNIESFGRHNGNRYYGGSDESNRTLYQNPRYGDRERRGEASYSDMNFRDDPRLVGNMPRSQKSIAEPYLNDANVGNNNFYGLNQSHQHPYNDPRQDANVRFTGRNTGFTLGSGMGGTGNIDRGYSNRNLDANSRSDDRLHSTSMRHNLQGWNGFGNPMQENSQHRPFQANNSHDMVPRGQMNSYPVAPIANQPRTAGRMGKCTNPELLSLYNPKSFNTAPVNARFFVIKSFTEDDVHKSLKYHIWTSTEMGNRRLDRAYKENCSKGPIYLFFSVNGSGHFCGAAQMLTPLDYSTNSTVWAQNKWKGIFNLKWIFVKDIPNAHLRHILVPINSNKPVTNSRDTQELNEEAGQDMLKMFLEYRHKASILDDFEFYEKKIAEIATNSTSDYDSRDSGPPAASMTRSISLSSYHSNTST</sequence>
<organism evidence="3 4">
    <name type="scientific">Basidiobolus ranarum</name>
    <dbReference type="NCBI Taxonomy" id="34480"/>
    <lineage>
        <taxon>Eukaryota</taxon>
        <taxon>Fungi</taxon>
        <taxon>Fungi incertae sedis</taxon>
        <taxon>Zoopagomycota</taxon>
        <taxon>Entomophthoromycotina</taxon>
        <taxon>Basidiobolomycetes</taxon>
        <taxon>Basidiobolales</taxon>
        <taxon>Basidiobolaceae</taxon>
        <taxon>Basidiobolus</taxon>
    </lineage>
</organism>
<proteinExistence type="predicted"/>
<feature type="region of interest" description="Disordered" evidence="1">
    <location>
        <begin position="1"/>
        <end position="52"/>
    </location>
</feature>
<comment type="caution">
    <text evidence="3">The sequence shown here is derived from an EMBL/GenBank/DDBJ whole genome shotgun (WGS) entry which is preliminary data.</text>
</comment>
<dbReference type="PANTHER" id="PTHR12357">
    <property type="entry name" value="YTH YT521-B HOMOLOGY DOMAIN-CONTAINING"/>
    <property type="match status" value="1"/>
</dbReference>
<feature type="region of interest" description="Disordered" evidence="1">
    <location>
        <begin position="139"/>
        <end position="183"/>
    </location>
</feature>
<dbReference type="CDD" id="cd21134">
    <property type="entry name" value="YTH"/>
    <property type="match status" value="1"/>
</dbReference>
<dbReference type="PROSITE" id="PS50882">
    <property type="entry name" value="YTH"/>
    <property type="match status" value="1"/>
</dbReference>
<accession>A0ABR2W9K8</accession>
<feature type="compositionally biased region" description="Polar residues" evidence="1">
    <location>
        <begin position="166"/>
        <end position="182"/>
    </location>
</feature>
<evidence type="ECO:0000313" key="4">
    <source>
        <dbReference type="Proteomes" id="UP001479436"/>
    </source>
</evidence>
<dbReference type="PANTHER" id="PTHR12357:SF89">
    <property type="entry name" value="YTH DOMAIN-CONTAINING FAMILY PROTEIN"/>
    <property type="match status" value="1"/>
</dbReference>
<feature type="compositionally biased region" description="Polar residues" evidence="1">
    <location>
        <begin position="139"/>
        <end position="157"/>
    </location>
</feature>
<dbReference type="Proteomes" id="UP001479436">
    <property type="component" value="Unassembled WGS sequence"/>
</dbReference>
<evidence type="ECO:0000259" key="2">
    <source>
        <dbReference type="PROSITE" id="PS50882"/>
    </source>
</evidence>
<gene>
    <name evidence="3" type="ORF">K7432_001455</name>
</gene>
<evidence type="ECO:0000256" key="1">
    <source>
        <dbReference type="SAM" id="MobiDB-lite"/>
    </source>
</evidence>
<feature type="region of interest" description="Disordered" evidence="1">
    <location>
        <begin position="197"/>
        <end position="242"/>
    </location>
</feature>
<reference evidence="3 4" key="1">
    <citation type="submission" date="2023-04" db="EMBL/GenBank/DDBJ databases">
        <title>Genome of Basidiobolus ranarum AG-B5.</title>
        <authorList>
            <person name="Stajich J.E."/>
            <person name="Carter-House D."/>
            <person name="Gryganskyi A."/>
        </authorList>
    </citation>
    <scope>NUCLEOTIDE SEQUENCE [LARGE SCALE GENOMIC DNA]</scope>
    <source>
        <strain evidence="3 4">AG-B5</strain>
    </source>
</reference>
<protein>
    <recommendedName>
        <fullName evidence="2">YTH domain-containing protein</fullName>
    </recommendedName>
</protein>
<feature type="region of interest" description="Disordered" evidence="1">
    <location>
        <begin position="571"/>
        <end position="602"/>
    </location>
</feature>